<evidence type="ECO:0000256" key="5">
    <source>
        <dbReference type="ARBA" id="ARBA00023136"/>
    </source>
</evidence>
<sequence length="377" mass="40896">MDLRNYRRRLRWPALSHRRDAPPADPAGMTPVDEELFWKTITRLAVIGIFVMAFGAVLMATRAVTAPVCAAIIVGSIVGPLVEHMARRGVPPFLSSIGLVSIFVAALYLLALTFSDQVNTWIERAPEIGGILEERFQAMRESVGFLRRIERGLSDVGRGGAIDVQVSETSLLETALAAATPAVAQFLLFAGTLIFFLAGRAQMKRKLVVGFMTREARLMALQIVSEIERALGRYLGTVTMINAGLGIATGIAMWLIGLPSPALWGLLAFVLNFVPYIGAVLTTLTIFAVGLVSFETLGMAVLPPVVFLALTTLEGQFITPSVVGRRLTLNPFIVFLAVAFWTWIWGPIGAFLAVPILIVTVVLLEHVFPKDEVSLPG</sequence>
<accession>A0A840BVC5</accession>
<dbReference type="EMBL" id="JACIEN010000002">
    <property type="protein sequence ID" value="MBB4016930.1"/>
    <property type="molecule type" value="Genomic_DNA"/>
</dbReference>
<evidence type="ECO:0000313" key="8">
    <source>
        <dbReference type="Proteomes" id="UP000577362"/>
    </source>
</evidence>
<feature type="transmembrane region" description="Helical" evidence="6">
    <location>
        <begin position="64"/>
        <end position="82"/>
    </location>
</feature>
<name>A0A840BVC5_9HYPH</name>
<feature type="transmembrane region" description="Helical" evidence="6">
    <location>
        <begin position="262"/>
        <end position="289"/>
    </location>
</feature>
<keyword evidence="8" id="KW-1185">Reference proteome</keyword>
<feature type="transmembrane region" description="Helical" evidence="6">
    <location>
        <begin position="333"/>
        <end position="364"/>
    </location>
</feature>
<comment type="subcellular location">
    <subcellularLocation>
        <location evidence="1">Membrane</location>
        <topology evidence="1">Multi-pass membrane protein</topology>
    </subcellularLocation>
</comment>
<evidence type="ECO:0000256" key="1">
    <source>
        <dbReference type="ARBA" id="ARBA00004141"/>
    </source>
</evidence>
<feature type="transmembrane region" description="Helical" evidence="6">
    <location>
        <begin position="94"/>
        <end position="114"/>
    </location>
</feature>
<feature type="transmembrane region" description="Helical" evidence="6">
    <location>
        <begin position="36"/>
        <end position="58"/>
    </location>
</feature>
<organism evidence="7 8">
    <name type="scientific">Chelatococcus caeni</name>
    <dbReference type="NCBI Taxonomy" id="1348468"/>
    <lineage>
        <taxon>Bacteria</taxon>
        <taxon>Pseudomonadati</taxon>
        <taxon>Pseudomonadota</taxon>
        <taxon>Alphaproteobacteria</taxon>
        <taxon>Hyphomicrobiales</taxon>
        <taxon>Chelatococcaceae</taxon>
        <taxon>Chelatococcus</taxon>
    </lineage>
</organism>
<comment type="caution">
    <text evidence="7">The sequence shown here is derived from an EMBL/GenBank/DDBJ whole genome shotgun (WGS) entry which is preliminary data.</text>
</comment>
<protein>
    <submittedName>
        <fullName evidence="7">Putative PurR-regulated permease PerM</fullName>
    </submittedName>
</protein>
<keyword evidence="4 6" id="KW-1133">Transmembrane helix</keyword>
<evidence type="ECO:0000256" key="2">
    <source>
        <dbReference type="ARBA" id="ARBA00009773"/>
    </source>
</evidence>
<dbReference type="Proteomes" id="UP000577362">
    <property type="component" value="Unassembled WGS sequence"/>
</dbReference>
<proteinExistence type="inferred from homology"/>
<feature type="transmembrane region" description="Helical" evidence="6">
    <location>
        <begin position="175"/>
        <end position="198"/>
    </location>
</feature>
<keyword evidence="5 6" id="KW-0472">Membrane</keyword>
<evidence type="ECO:0000256" key="6">
    <source>
        <dbReference type="SAM" id="Phobius"/>
    </source>
</evidence>
<dbReference type="InterPro" id="IPR002549">
    <property type="entry name" value="AI-2E-like"/>
</dbReference>
<keyword evidence="3 6" id="KW-0812">Transmembrane</keyword>
<dbReference type="Pfam" id="PF01594">
    <property type="entry name" value="AI-2E_transport"/>
    <property type="match status" value="1"/>
</dbReference>
<feature type="transmembrane region" description="Helical" evidence="6">
    <location>
        <begin position="296"/>
        <end position="313"/>
    </location>
</feature>
<dbReference type="AlphaFoldDB" id="A0A840BVC5"/>
<dbReference type="RefSeq" id="WP_183316473.1">
    <property type="nucleotide sequence ID" value="NZ_JACIEN010000002.1"/>
</dbReference>
<comment type="similarity">
    <text evidence="2">Belongs to the autoinducer-2 exporter (AI-2E) (TC 2.A.86) family.</text>
</comment>
<reference evidence="7 8" key="1">
    <citation type="submission" date="2020-08" db="EMBL/GenBank/DDBJ databases">
        <title>Genomic Encyclopedia of Type Strains, Phase IV (KMG-IV): sequencing the most valuable type-strain genomes for metagenomic binning, comparative biology and taxonomic classification.</title>
        <authorList>
            <person name="Goeker M."/>
        </authorList>
    </citation>
    <scope>NUCLEOTIDE SEQUENCE [LARGE SCALE GENOMIC DNA]</scope>
    <source>
        <strain evidence="7 8">DSM 103737</strain>
    </source>
</reference>
<dbReference type="GO" id="GO:0016020">
    <property type="term" value="C:membrane"/>
    <property type="evidence" value="ECO:0007669"/>
    <property type="project" value="UniProtKB-SubCell"/>
</dbReference>
<feature type="transmembrane region" description="Helical" evidence="6">
    <location>
        <begin position="234"/>
        <end position="256"/>
    </location>
</feature>
<evidence type="ECO:0000256" key="3">
    <source>
        <dbReference type="ARBA" id="ARBA00022692"/>
    </source>
</evidence>
<evidence type="ECO:0000313" key="7">
    <source>
        <dbReference type="EMBL" id="MBB4016930.1"/>
    </source>
</evidence>
<gene>
    <name evidence="7" type="ORF">GGR16_001959</name>
</gene>
<evidence type="ECO:0000256" key="4">
    <source>
        <dbReference type="ARBA" id="ARBA00022989"/>
    </source>
</evidence>
<dbReference type="PANTHER" id="PTHR21716:SF16">
    <property type="entry name" value="BLL1467 PROTEIN"/>
    <property type="match status" value="1"/>
</dbReference>
<dbReference type="GO" id="GO:0055085">
    <property type="term" value="P:transmembrane transport"/>
    <property type="evidence" value="ECO:0007669"/>
    <property type="project" value="TreeGrafter"/>
</dbReference>
<dbReference type="PANTHER" id="PTHR21716">
    <property type="entry name" value="TRANSMEMBRANE PROTEIN"/>
    <property type="match status" value="1"/>
</dbReference>